<geneLocation type="plasmid" evidence="1">
    <name>pKP12226</name>
</geneLocation>
<organism evidence="1">
    <name type="scientific">Klebsiella pneumoniae</name>
    <dbReference type="NCBI Taxonomy" id="573"/>
    <lineage>
        <taxon>Bacteria</taxon>
        <taxon>Pseudomonadati</taxon>
        <taxon>Pseudomonadota</taxon>
        <taxon>Gammaproteobacteria</taxon>
        <taxon>Enterobacterales</taxon>
        <taxon>Enterobacteriaceae</taxon>
        <taxon>Klebsiella/Raoultella group</taxon>
        <taxon>Klebsiella</taxon>
        <taxon>Klebsiella pneumoniae complex</taxon>
    </lineage>
</organism>
<keyword evidence="1" id="KW-0614">Plasmid</keyword>
<dbReference type="RefSeq" id="WP_000234831.1">
    <property type="nucleotide sequence ID" value="NZ_KP453775.1"/>
</dbReference>
<proteinExistence type="predicted"/>
<accession>A0A0D3RMH9</accession>
<dbReference type="EMBL" id="KP453775">
    <property type="protein sequence ID" value="AJS10037.1"/>
    <property type="molecule type" value="Genomic_DNA"/>
</dbReference>
<dbReference type="Pfam" id="PF13064">
    <property type="entry name" value="DUF3927"/>
    <property type="match status" value="1"/>
</dbReference>
<reference evidence="1" key="1">
    <citation type="journal article" date="2015" name="Antimicrob. Agents Chemother.">
        <title>A Plasmid Bearing the blaCTX-M-15 Gene and Phage P1-Like Sequences from a Sequence Type 11 Klebsiella pneumoniae Isolate.</title>
        <authorList>
            <person name="Shin J."/>
            <person name="Ko K.S."/>
        </authorList>
    </citation>
    <scope>NUCLEOTIDE SEQUENCE</scope>
    <source>
        <strain evidence="1">ST11</strain>
        <plasmid evidence="1">pKP12226</plasmid>
    </source>
</reference>
<dbReference type="InterPro" id="IPR025169">
    <property type="entry name" value="DUF3927"/>
</dbReference>
<protein>
    <submittedName>
        <fullName evidence="1">TciB</fullName>
    </submittedName>
</protein>
<dbReference type="AlphaFoldDB" id="A0A0D3RMH9"/>
<sequence length="54" mass="5753">MVIKARLILALVFLVLSVLVDFTSTILSVLSDGALVAVAVTLVWPILKTASKDQ</sequence>
<evidence type="ECO:0000313" key="1">
    <source>
        <dbReference type="EMBL" id="AJS10037.1"/>
    </source>
</evidence>
<gene>
    <name evidence="1" type="primary">tciB</name>
</gene>
<name>A0A0D3RMH9_KLEPN</name>